<evidence type="ECO:0000313" key="8">
    <source>
        <dbReference type="Proteomes" id="UP000194457"/>
    </source>
</evidence>
<keyword evidence="8" id="KW-1185">Reference proteome</keyword>
<proteinExistence type="inferred from homology"/>
<evidence type="ECO:0000313" key="7">
    <source>
        <dbReference type="EMBL" id="ART63946.1"/>
    </source>
</evidence>
<organism evidence="7 8">
    <name type="scientific">Kushneria marisflavi</name>
    <dbReference type="NCBI Taxonomy" id="157779"/>
    <lineage>
        <taxon>Bacteria</taxon>
        <taxon>Pseudomonadati</taxon>
        <taxon>Pseudomonadota</taxon>
        <taxon>Gammaproteobacteria</taxon>
        <taxon>Oceanospirillales</taxon>
        <taxon>Halomonadaceae</taxon>
        <taxon>Kushneria</taxon>
    </lineage>
</organism>
<evidence type="ECO:0000256" key="5">
    <source>
        <dbReference type="ARBA" id="ARBA00022989"/>
    </source>
</evidence>
<dbReference type="KEGG" id="kma:B9H00_13515"/>
<dbReference type="EMBL" id="CP021358">
    <property type="protein sequence ID" value="ART63946.1"/>
    <property type="molecule type" value="Genomic_DNA"/>
</dbReference>
<dbReference type="GO" id="GO:0016020">
    <property type="term" value="C:membrane"/>
    <property type="evidence" value="ECO:0007669"/>
    <property type="project" value="UniProtKB-SubCell"/>
</dbReference>
<dbReference type="NCBIfam" id="TIGR03025">
    <property type="entry name" value="EPS_sugtrans"/>
    <property type="match status" value="1"/>
</dbReference>
<dbReference type="InterPro" id="IPR017475">
    <property type="entry name" value="EPS_sugar_tfrase"/>
</dbReference>
<gene>
    <name evidence="7" type="ORF">B9H00_13515</name>
</gene>
<dbReference type="InterPro" id="IPR017473">
    <property type="entry name" value="Undecaprenyl-P_gluc_Ptfrase"/>
</dbReference>
<reference evidence="7 8" key="1">
    <citation type="submission" date="2017-05" db="EMBL/GenBank/DDBJ databases">
        <authorList>
            <person name="Song R."/>
            <person name="Chenine A.L."/>
            <person name="Ruprecht R.M."/>
        </authorList>
    </citation>
    <scope>NUCLEOTIDE SEQUENCE [LARGE SCALE GENOMIC DNA]</scope>
    <source>
        <strain evidence="7">SW32</strain>
    </source>
</reference>
<evidence type="ECO:0000256" key="4">
    <source>
        <dbReference type="ARBA" id="ARBA00022692"/>
    </source>
</evidence>
<sequence length="458" mass="52613">MKNISGFSVYSSLVARLADASCIIAAGFVAYYFRFGHEPELIERYQWMMLSGTLLGSIIFSACGIYKSWRGAVHVVLVKLFSRAFLILVAIIAAYLFFTQTGERFSRLWLGYWLILSFCFCVGLRTVAYPVLNRLRKRGKNRKKVMLIGNKKSCMPAVARLKRLPSAGFDVVAVRTLSSEQCISFRDIDCDTFDPQRDVKMVVDEIWVCLPLSHGQQVENVLNVFKSTFANVRYMPDMREFLLINHDVSTVAGMYLLDMSCSPMNGNARVVKEIEDKLLGLLIFILTLPVMLIVPILIKLTSKGPVFYKQKRMGWNGKSFNMLKFRTMPINNEKEGVTWGNASRKKTTPVGRFLRKTSIDEFPQIFNVLKGDMSLVGPRPERVQFVERFKHEIPGYMQKHMVKAGMTGWAQVHGWRGDTSLEKRIEMDLWYIENWSFWLDMKIFYLTVLHGFINRNAG</sequence>
<dbReference type="Pfam" id="PF02397">
    <property type="entry name" value="Bac_transf"/>
    <property type="match status" value="1"/>
</dbReference>
<dbReference type="NCBIfam" id="TIGR03023">
    <property type="entry name" value="WcaJ_sugtrans"/>
    <property type="match status" value="1"/>
</dbReference>
<evidence type="ECO:0000256" key="1">
    <source>
        <dbReference type="ARBA" id="ARBA00004141"/>
    </source>
</evidence>
<comment type="subcellular location">
    <subcellularLocation>
        <location evidence="1">Membrane</location>
        <topology evidence="1">Multi-pass membrane protein</topology>
    </subcellularLocation>
</comment>
<keyword evidence="4" id="KW-0812">Transmembrane</keyword>
<evidence type="ECO:0000256" key="3">
    <source>
        <dbReference type="ARBA" id="ARBA00022679"/>
    </source>
</evidence>
<evidence type="ECO:0000256" key="2">
    <source>
        <dbReference type="ARBA" id="ARBA00006464"/>
    </source>
</evidence>
<dbReference type="PANTHER" id="PTHR30576">
    <property type="entry name" value="COLANIC BIOSYNTHESIS UDP-GLUCOSE LIPID CARRIER TRANSFERASE"/>
    <property type="match status" value="1"/>
</dbReference>
<protein>
    <submittedName>
        <fullName evidence="7">Undecaprenyl-phosphate glucose phosphotransferase</fullName>
    </submittedName>
</protein>
<dbReference type="GO" id="GO:0016780">
    <property type="term" value="F:phosphotransferase activity, for other substituted phosphate groups"/>
    <property type="evidence" value="ECO:0007669"/>
    <property type="project" value="TreeGrafter"/>
</dbReference>
<dbReference type="PANTHER" id="PTHR30576:SF0">
    <property type="entry name" value="UNDECAPRENYL-PHOSPHATE N-ACETYLGALACTOSAMINYL 1-PHOSPHATE TRANSFERASE-RELATED"/>
    <property type="match status" value="1"/>
</dbReference>
<keyword evidence="5" id="KW-1133">Transmembrane helix</keyword>
<dbReference type="AlphaFoldDB" id="A0A240US32"/>
<dbReference type="Pfam" id="PF13727">
    <property type="entry name" value="CoA_binding_3"/>
    <property type="match status" value="1"/>
</dbReference>
<dbReference type="InterPro" id="IPR003362">
    <property type="entry name" value="Bact_transf"/>
</dbReference>
<dbReference type="OrthoDB" id="9808602at2"/>
<dbReference type="Proteomes" id="UP000194457">
    <property type="component" value="Chromosome"/>
</dbReference>
<accession>A0A240US32</accession>
<keyword evidence="6" id="KW-0472">Membrane</keyword>
<keyword evidence="3 7" id="KW-0808">Transferase</keyword>
<evidence type="ECO:0000256" key="6">
    <source>
        <dbReference type="ARBA" id="ARBA00023136"/>
    </source>
</evidence>
<name>A0A240US32_9GAMM</name>
<comment type="similarity">
    <text evidence="2">Belongs to the bacterial sugar transferase family.</text>
</comment>